<dbReference type="GO" id="GO:1901135">
    <property type="term" value="P:carbohydrate derivative metabolic process"/>
    <property type="evidence" value="ECO:0007669"/>
    <property type="project" value="InterPro"/>
</dbReference>
<dbReference type="PROSITE" id="PS51071">
    <property type="entry name" value="HTH_RPIR"/>
    <property type="match status" value="1"/>
</dbReference>
<accession>A0A1I3YWR1</accession>
<sequence length="264" mass="30887">MENNRLNLIYKLNHIANELEVGTVEYELARFFLENFKSVNKWNIYQIAEDNNVSRASVRRFAKQLGYANFSDMKAHVQEFDDGINDFQQFYGVEGFLDVLVSNIQALMKELSIRMNTQEVDRLNKLINENKEVIIFTSSNIAGLVKTFQQRMIIFGKRITLLTELDDLKKFKNVKEKPLIIVVSISGLLLSTILSELREINATKILFTNNRNPIYNQDFDKLYHLSSQHHESDINDLLYYTYGINFVLDLLFNGYLMKYKREGI</sequence>
<reference evidence="3" key="1">
    <citation type="submission" date="2016-10" db="EMBL/GenBank/DDBJ databases">
        <authorList>
            <person name="Varghese N."/>
            <person name="Submissions S."/>
        </authorList>
    </citation>
    <scope>NUCLEOTIDE SEQUENCE [LARGE SCALE GENOMIC DNA]</scope>
    <source>
        <strain evidence="3">DSM 16108</strain>
    </source>
</reference>
<name>A0A1I3YWR1_9LACT</name>
<dbReference type="Pfam" id="PF01418">
    <property type="entry name" value="HTH_6"/>
    <property type="match status" value="1"/>
</dbReference>
<dbReference type="InterPro" id="IPR036388">
    <property type="entry name" value="WH-like_DNA-bd_sf"/>
</dbReference>
<dbReference type="GO" id="GO:0097367">
    <property type="term" value="F:carbohydrate derivative binding"/>
    <property type="evidence" value="ECO:0007669"/>
    <property type="project" value="InterPro"/>
</dbReference>
<dbReference type="AlphaFoldDB" id="A0A1I3YWR1"/>
<dbReference type="GO" id="GO:0003677">
    <property type="term" value="F:DNA binding"/>
    <property type="evidence" value="ECO:0007669"/>
    <property type="project" value="UniProtKB-KW"/>
</dbReference>
<gene>
    <name evidence="2" type="ORF">SAMN04488569_10267</name>
</gene>
<dbReference type="PANTHER" id="PTHR30514">
    <property type="entry name" value="GLUCOKINASE"/>
    <property type="match status" value="1"/>
</dbReference>
<evidence type="ECO:0000313" key="2">
    <source>
        <dbReference type="EMBL" id="SFK36265.1"/>
    </source>
</evidence>
<dbReference type="SUPFAM" id="SSF46689">
    <property type="entry name" value="Homeodomain-like"/>
    <property type="match status" value="1"/>
</dbReference>
<dbReference type="SUPFAM" id="SSF53697">
    <property type="entry name" value="SIS domain"/>
    <property type="match status" value="1"/>
</dbReference>
<dbReference type="STRING" id="258723.GCA_900169305_00946"/>
<dbReference type="OrthoDB" id="3684496at2"/>
<dbReference type="Gene3D" id="1.10.10.10">
    <property type="entry name" value="Winged helix-like DNA-binding domain superfamily/Winged helix DNA-binding domain"/>
    <property type="match status" value="1"/>
</dbReference>
<dbReference type="InterPro" id="IPR000281">
    <property type="entry name" value="HTH_RpiR"/>
</dbReference>
<organism evidence="2 3">
    <name type="scientific">Marinilactibacillus piezotolerans</name>
    <dbReference type="NCBI Taxonomy" id="258723"/>
    <lineage>
        <taxon>Bacteria</taxon>
        <taxon>Bacillati</taxon>
        <taxon>Bacillota</taxon>
        <taxon>Bacilli</taxon>
        <taxon>Lactobacillales</taxon>
        <taxon>Carnobacteriaceae</taxon>
        <taxon>Marinilactibacillus</taxon>
    </lineage>
</organism>
<proteinExistence type="predicted"/>
<dbReference type="Gene3D" id="3.40.50.10490">
    <property type="entry name" value="Glucose-6-phosphate isomerase like protein, domain 1"/>
    <property type="match status" value="1"/>
</dbReference>
<evidence type="ECO:0000259" key="1">
    <source>
        <dbReference type="PROSITE" id="PS51071"/>
    </source>
</evidence>
<dbReference type="RefSeq" id="WP_091897769.1">
    <property type="nucleotide sequence ID" value="NZ_FOSJ01000026.1"/>
</dbReference>
<dbReference type="EMBL" id="FOSJ01000026">
    <property type="protein sequence ID" value="SFK36265.1"/>
    <property type="molecule type" value="Genomic_DNA"/>
</dbReference>
<dbReference type="PANTHER" id="PTHR30514:SF21">
    <property type="entry name" value="RPIR-FAMILY TRANSCRIPTIONAL REGULATOR"/>
    <property type="match status" value="1"/>
</dbReference>
<dbReference type="Proteomes" id="UP000199589">
    <property type="component" value="Unassembled WGS sequence"/>
</dbReference>
<dbReference type="GO" id="GO:0003700">
    <property type="term" value="F:DNA-binding transcription factor activity"/>
    <property type="evidence" value="ECO:0007669"/>
    <property type="project" value="InterPro"/>
</dbReference>
<keyword evidence="3" id="KW-1185">Reference proteome</keyword>
<keyword evidence="2" id="KW-0238">DNA-binding</keyword>
<protein>
    <submittedName>
        <fullName evidence="2">DNA-binding transcriptional regulator, MurR/RpiR family, contains HTH and SIS domains</fullName>
    </submittedName>
</protein>
<dbReference type="InterPro" id="IPR047640">
    <property type="entry name" value="RpiR-like"/>
</dbReference>
<evidence type="ECO:0000313" key="3">
    <source>
        <dbReference type="Proteomes" id="UP000199589"/>
    </source>
</evidence>
<dbReference type="InterPro" id="IPR046348">
    <property type="entry name" value="SIS_dom_sf"/>
</dbReference>
<dbReference type="InterPro" id="IPR009057">
    <property type="entry name" value="Homeodomain-like_sf"/>
</dbReference>
<feature type="domain" description="HTH rpiR-type" evidence="1">
    <location>
        <begin position="6"/>
        <end position="84"/>
    </location>
</feature>